<evidence type="ECO:0008006" key="9">
    <source>
        <dbReference type="Google" id="ProtNLM"/>
    </source>
</evidence>
<dbReference type="PANTHER" id="PTHR42770:SF7">
    <property type="entry name" value="MEMBRANE PROTEIN"/>
    <property type="match status" value="1"/>
</dbReference>
<dbReference type="STRING" id="1802597.A2Z24_00595"/>
<keyword evidence="2" id="KW-1003">Cell membrane</keyword>
<dbReference type="PANTHER" id="PTHR42770">
    <property type="entry name" value="AMINO ACID TRANSPORTER-RELATED"/>
    <property type="match status" value="1"/>
</dbReference>
<dbReference type="GO" id="GO:0022857">
    <property type="term" value="F:transmembrane transporter activity"/>
    <property type="evidence" value="ECO:0007669"/>
    <property type="project" value="InterPro"/>
</dbReference>
<dbReference type="InterPro" id="IPR050367">
    <property type="entry name" value="APC_superfamily"/>
</dbReference>
<evidence type="ECO:0000256" key="5">
    <source>
        <dbReference type="ARBA" id="ARBA00023136"/>
    </source>
</evidence>
<feature type="transmembrane region" description="Helical" evidence="6">
    <location>
        <begin position="46"/>
        <end position="67"/>
    </location>
</feature>
<sequence>MIWTVIITTVLYVTLSLLVVQTIPLEQLQNSETPLLLLAKVNNIPTLLVTIAAFFAILSTLIVSLLVASRKLFALSQEGYLEKWFGRLNRWGTPTFAVVFCGFVALLLLITGSVKFIAYLGNSVYLVGVIATTWALIVMRRKDPGFGRWFRAPFFPLLPIAVIAFSAFILIFVEKEALLYGIIWAVVGGLIYFFTKGIKSS</sequence>
<evidence type="ECO:0000256" key="1">
    <source>
        <dbReference type="ARBA" id="ARBA00004651"/>
    </source>
</evidence>
<name>A0A1G1WD79_9BACT</name>
<dbReference type="AlphaFoldDB" id="A0A1G1WD79"/>
<comment type="subcellular location">
    <subcellularLocation>
        <location evidence="1">Cell membrane</location>
        <topology evidence="1">Multi-pass membrane protein</topology>
    </subcellularLocation>
</comment>
<keyword evidence="5 6" id="KW-0472">Membrane</keyword>
<feature type="transmembrane region" description="Helical" evidence="6">
    <location>
        <begin position="177"/>
        <end position="195"/>
    </location>
</feature>
<feature type="transmembrane region" description="Helical" evidence="6">
    <location>
        <begin position="88"/>
        <end position="110"/>
    </location>
</feature>
<keyword evidence="4 6" id="KW-1133">Transmembrane helix</keyword>
<evidence type="ECO:0000256" key="3">
    <source>
        <dbReference type="ARBA" id="ARBA00022692"/>
    </source>
</evidence>
<dbReference type="Proteomes" id="UP000177588">
    <property type="component" value="Unassembled WGS sequence"/>
</dbReference>
<keyword evidence="3 6" id="KW-0812">Transmembrane</keyword>
<dbReference type="InterPro" id="IPR002293">
    <property type="entry name" value="AA/rel_permease1"/>
</dbReference>
<evidence type="ECO:0000256" key="6">
    <source>
        <dbReference type="SAM" id="Phobius"/>
    </source>
</evidence>
<evidence type="ECO:0000256" key="4">
    <source>
        <dbReference type="ARBA" id="ARBA00022989"/>
    </source>
</evidence>
<dbReference type="EMBL" id="MHCT01000025">
    <property type="protein sequence ID" value="OGY25643.1"/>
    <property type="molecule type" value="Genomic_DNA"/>
</dbReference>
<protein>
    <recommendedName>
        <fullName evidence="9">Amino acid permease</fullName>
    </recommendedName>
</protein>
<dbReference type="GO" id="GO:0005886">
    <property type="term" value="C:plasma membrane"/>
    <property type="evidence" value="ECO:0007669"/>
    <property type="project" value="UniProtKB-SubCell"/>
</dbReference>
<evidence type="ECO:0000313" key="8">
    <source>
        <dbReference type="Proteomes" id="UP000177588"/>
    </source>
</evidence>
<evidence type="ECO:0000313" key="7">
    <source>
        <dbReference type="EMBL" id="OGY25643.1"/>
    </source>
</evidence>
<feature type="transmembrane region" description="Helical" evidence="6">
    <location>
        <begin position="116"/>
        <end position="137"/>
    </location>
</feature>
<dbReference type="Gene3D" id="1.20.1740.10">
    <property type="entry name" value="Amino acid/polyamine transporter I"/>
    <property type="match status" value="1"/>
</dbReference>
<gene>
    <name evidence="7" type="ORF">A2Z24_00595</name>
</gene>
<reference evidence="7 8" key="1">
    <citation type="journal article" date="2016" name="Nat. Commun.">
        <title>Thousands of microbial genomes shed light on interconnected biogeochemical processes in an aquifer system.</title>
        <authorList>
            <person name="Anantharaman K."/>
            <person name="Brown C.T."/>
            <person name="Hug L.A."/>
            <person name="Sharon I."/>
            <person name="Castelle C.J."/>
            <person name="Probst A.J."/>
            <person name="Thomas B.C."/>
            <person name="Singh A."/>
            <person name="Wilkins M.J."/>
            <person name="Karaoz U."/>
            <person name="Brodie E.L."/>
            <person name="Williams K.H."/>
            <person name="Hubbard S.S."/>
            <person name="Banfield J.F."/>
        </authorList>
    </citation>
    <scope>NUCLEOTIDE SEQUENCE [LARGE SCALE GENOMIC DNA]</scope>
</reference>
<feature type="transmembrane region" description="Helical" evidence="6">
    <location>
        <begin position="149"/>
        <end position="171"/>
    </location>
</feature>
<organism evidence="7 8">
    <name type="scientific">Candidatus Woykebacteria bacterium RBG_16_44_10</name>
    <dbReference type="NCBI Taxonomy" id="1802597"/>
    <lineage>
        <taxon>Bacteria</taxon>
        <taxon>Candidatus Woykeibacteriota</taxon>
    </lineage>
</organism>
<comment type="caution">
    <text evidence="7">The sequence shown here is derived from an EMBL/GenBank/DDBJ whole genome shotgun (WGS) entry which is preliminary data.</text>
</comment>
<dbReference type="Pfam" id="PF13520">
    <property type="entry name" value="AA_permease_2"/>
    <property type="match status" value="1"/>
</dbReference>
<accession>A0A1G1WD79</accession>
<evidence type="ECO:0000256" key="2">
    <source>
        <dbReference type="ARBA" id="ARBA00022475"/>
    </source>
</evidence>
<proteinExistence type="predicted"/>